<protein>
    <recommendedName>
        <fullName evidence="2">Hypervirulence associated protein TUDOR domain-containing protein</fullName>
    </recommendedName>
</protein>
<dbReference type="RefSeq" id="WP_210027732.1">
    <property type="nucleotide sequence ID" value="NZ_JAGINU010000001.1"/>
</dbReference>
<dbReference type="Gene3D" id="2.30.30.1060">
    <property type="match status" value="1"/>
</dbReference>
<evidence type="ECO:0000256" key="1">
    <source>
        <dbReference type="SAM" id="MobiDB-lite"/>
    </source>
</evidence>
<sequence>MSNNEFRKGDKVCWSSHGGEADGEVIKKVTSDTEAAGRTVRAFPADGRSPGPDGV</sequence>
<dbReference type="Proteomes" id="UP001519295">
    <property type="component" value="Unassembled WGS sequence"/>
</dbReference>
<evidence type="ECO:0000313" key="3">
    <source>
        <dbReference type="EMBL" id="MBP2367609.1"/>
    </source>
</evidence>
<reference evidence="3 4" key="1">
    <citation type="submission" date="2021-03" db="EMBL/GenBank/DDBJ databases">
        <title>Sequencing the genomes of 1000 actinobacteria strains.</title>
        <authorList>
            <person name="Klenk H.-P."/>
        </authorList>
    </citation>
    <scope>NUCLEOTIDE SEQUENCE [LARGE SCALE GENOMIC DNA]</scope>
    <source>
        <strain evidence="3 4">DSM 45256</strain>
    </source>
</reference>
<feature type="domain" description="Hypervirulence associated protein TUDOR" evidence="2">
    <location>
        <begin position="9"/>
        <end position="44"/>
    </location>
</feature>
<comment type="caution">
    <text evidence="3">The sequence shown here is derived from an EMBL/GenBank/DDBJ whole genome shotgun (WGS) entry which is preliminary data.</text>
</comment>
<keyword evidence="4" id="KW-1185">Reference proteome</keyword>
<accession>A0ABS4VUL5</accession>
<evidence type="ECO:0000313" key="4">
    <source>
        <dbReference type="Proteomes" id="UP001519295"/>
    </source>
</evidence>
<name>A0ABS4VUL5_9PSEU</name>
<gene>
    <name evidence="3" type="ORF">JOF36_003305</name>
</gene>
<dbReference type="Pfam" id="PF11160">
    <property type="entry name" value="Hva1_TUDOR"/>
    <property type="match status" value="1"/>
</dbReference>
<evidence type="ECO:0000259" key="2">
    <source>
        <dbReference type="Pfam" id="PF11160"/>
    </source>
</evidence>
<dbReference type="EMBL" id="JAGINU010000001">
    <property type="protein sequence ID" value="MBP2367609.1"/>
    <property type="molecule type" value="Genomic_DNA"/>
</dbReference>
<feature type="compositionally biased region" description="Basic and acidic residues" evidence="1">
    <location>
        <begin position="1"/>
        <end position="11"/>
    </location>
</feature>
<organism evidence="3 4">
    <name type="scientific">Pseudonocardia parietis</name>
    <dbReference type="NCBI Taxonomy" id="570936"/>
    <lineage>
        <taxon>Bacteria</taxon>
        <taxon>Bacillati</taxon>
        <taxon>Actinomycetota</taxon>
        <taxon>Actinomycetes</taxon>
        <taxon>Pseudonocardiales</taxon>
        <taxon>Pseudonocardiaceae</taxon>
        <taxon>Pseudonocardia</taxon>
    </lineage>
</organism>
<proteinExistence type="predicted"/>
<feature type="region of interest" description="Disordered" evidence="1">
    <location>
        <begin position="1"/>
        <end position="55"/>
    </location>
</feature>
<dbReference type="InterPro" id="IPR021331">
    <property type="entry name" value="Hva1_TUDOR"/>
</dbReference>